<dbReference type="PANTHER" id="PTHR36528">
    <property type="entry name" value="CRISPR SYSTEM SINGLE-STRAND-SPECIFIC DEOXYRIBONUCLEASE CAS10/CSM1 (SUBTYPE III-A)"/>
    <property type="match status" value="1"/>
</dbReference>
<keyword evidence="5" id="KW-0547">Nucleotide-binding</keyword>
<feature type="domain" description="GGDEF" evidence="12">
    <location>
        <begin position="430"/>
        <end position="577"/>
    </location>
</feature>
<dbReference type="EMBL" id="JADGII010000013">
    <property type="protein sequence ID" value="MBF0637193.1"/>
    <property type="molecule type" value="Genomic_DNA"/>
</dbReference>
<evidence type="ECO:0000256" key="7">
    <source>
        <dbReference type="ARBA" id="ARBA00022801"/>
    </source>
</evidence>
<proteinExistence type="inferred from homology"/>
<organism evidence="13 14">
    <name type="scientific">Prosthecochloris ethylica</name>
    <dbReference type="NCBI Taxonomy" id="2743976"/>
    <lineage>
        <taxon>Bacteria</taxon>
        <taxon>Pseudomonadati</taxon>
        <taxon>Chlorobiota</taxon>
        <taxon>Chlorobiia</taxon>
        <taxon>Chlorobiales</taxon>
        <taxon>Chlorobiaceae</taxon>
        <taxon>Prosthecochloris</taxon>
    </lineage>
</organism>
<evidence type="ECO:0000256" key="10">
    <source>
        <dbReference type="ARBA" id="ARBA00023118"/>
    </source>
</evidence>
<evidence type="ECO:0000256" key="6">
    <source>
        <dbReference type="ARBA" id="ARBA00022759"/>
    </source>
</evidence>
<dbReference type="Gene3D" id="3.30.70.270">
    <property type="match status" value="1"/>
</dbReference>
<dbReference type="Pfam" id="PF18211">
    <property type="entry name" value="Csm1_B"/>
    <property type="match status" value="1"/>
</dbReference>
<comment type="similarity">
    <text evidence="1">Belongs to the CRISPR-associated Cas10/Csm1 family.</text>
</comment>
<dbReference type="NCBIfam" id="TIGR02578">
    <property type="entry name" value="cas_TM1811_Csm1"/>
    <property type="match status" value="1"/>
</dbReference>
<dbReference type="InterPro" id="IPR043128">
    <property type="entry name" value="Rev_trsase/Diguanyl_cyclase"/>
</dbReference>
<evidence type="ECO:0000256" key="1">
    <source>
        <dbReference type="ARBA" id="ARBA00005700"/>
    </source>
</evidence>
<evidence type="ECO:0000259" key="12">
    <source>
        <dbReference type="PROSITE" id="PS50887"/>
    </source>
</evidence>
<evidence type="ECO:0000256" key="5">
    <source>
        <dbReference type="ARBA" id="ARBA00022741"/>
    </source>
</evidence>
<dbReference type="InterPro" id="IPR000160">
    <property type="entry name" value="GGDEF_dom"/>
</dbReference>
<dbReference type="InterPro" id="IPR052117">
    <property type="entry name" value="Cas10/Csm1_subtype-III-A"/>
</dbReference>
<keyword evidence="9" id="KW-0067">ATP-binding</keyword>
<keyword evidence="6" id="KW-0255">Endonuclease</keyword>
<evidence type="ECO:0000256" key="4">
    <source>
        <dbReference type="ARBA" id="ARBA00022722"/>
    </source>
</evidence>
<dbReference type="RefSeq" id="WP_175187595.1">
    <property type="nucleotide sequence ID" value="NZ_JABVZQ010000012.1"/>
</dbReference>
<evidence type="ECO:0000256" key="11">
    <source>
        <dbReference type="ARBA" id="ARBA00032922"/>
    </source>
</evidence>
<keyword evidence="10" id="KW-0051">Antiviral defense</keyword>
<evidence type="ECO:0000256" key="9">
    <source>
        <dbReference type="ARBA" id="ARBA00022840"/>
    </source>
</evidence>
<evidence type="ECO:0000256" key="8">
    <source>
        <dbReference type="ARBA" id="ARBA00022839"/>
    </source>
</evidence>
<keyword evidence="3" id="KW-0808">Transferase</keyword>
<gene>
    <name evidence="13" type="ORF">INT08_08420</name>
</gene>
<dbReference type="Pfam" id="PF22335">
    <property type="entry name" value="Cas10-Cmr2_palm2"/>
    <property type="match status" value="1"/>
</dbReference>
<reference evidence="13 14" key="1">
    <citation type="journal article" date="2020" name="Microorganisms">
        <title>Simultaneous Genome Sequencing of Prosthecochloris ethylica and Desulfuromonas acetoxidans within a Syntrophic Mixture Reveals Unique Pili and Protein Interactions.</title>
        <authorList>
            <person name="Kyndt J.A."/>
            <person name="Van Beeumen J.J."/>
            <person name="Meyer T.E."/>
        </authorList>
    </citation>
    <scope>NUCLEOTIDE SEQUENCE [LARGE SCALE GENOMIC DNA]</scope>
    <source>
        <strain evidence="13 14">N3</strain>
    </source>
</reference>
<evidence type="ECO:0000313" key="13">
    <source>
        <dbReference type="EMBL" id="MBF0637193.1"/>
    </source>
</evidence>
<keyword evidence="7" id="KW-0378">Hydrolase</keyword>
<dbReference type="InterPro" id="IPR013408">
    <property type="entry name" value="Cas10/Csm1"/>
</dbReference>
<sequence>MVSPGSCTTLLESAAQVNPVPLEPITARISFEDAQEEPENKRFYFEPQSFSVNTCLEPADDFADIAKAMIIEFRQLQQQISQTLDSQAYADTLYYLTARFFSRFGTPWSSEVSVFDHTRVRLATQCSGSSDDFPFLLVKGDVSGIQDFIYSVSDNLSSQVGEGTHRAKKLRGRSFYISLLTDTIADALVHRMGLQEPHVLYCGGGHFTILAPNEPSVVDALEEMRRKINTFFLNSFQLRLTLVLDYVEAPGTIADNFSEAYNLLEQKIARSKKQKALDLLDSFDRVFDHYRYREKAGAQERLFRNIGGSLPRGCLLVQVFDAAHLTSVDSATVVRFAELDIQWIILEDKGSLTALLEELDGKRKRVFTLGEPELFLDPLDSAVDAGVRDVAFGFKFFGIFAPRSGQHSGCGGVCDFETLAVMGRDADSYPMLSVMRLDVDNLGAIFSFGLSDPDKKTSLYHVATLSRELILFFCHHVNRVAEKYSCYVTYSGGDDAFIVGSWINVIEFARELYEDFRSFSCENPSLTFSAGIVQCNSHYPILQAGYDAGTKESEAKNHDFSSDRQQTRKNAVSVFDRVVHWGVLIEQLRFAERCYELFDRDSTTKSYSRSLLHRILSQMVNAIKESGDVDLSKLQVAVSRLTWVFARSPNGITNKRLVDFDHDKLSAVERLKVDFARRVIEGNGLDLVNYYSIITSYLLLRTRKRD</sequence>
<dbReference type="InterPro" id="IPR041062">
    <property type="entry name" value="Csm1_B"/>
</dbReference>
<dbReference type="PANTHER" id="PTHR36528:SF1">
    <property type="entry name" value="CRISPR SYSTEM SINGLE-STRAND-SPECIFIC DEOXYRIBONUCLEASE CAS10_CSM1 (SUBTYPE III-A)"/>
    <property type="match status" value="1"/>
</dbReference>
<evidence type="ECO:0000256" key="3">
    <source>
        <dbReference type="ARBA" id="ARBA00022679"/>
    </source>
</evidence>
<comment type="caution">
    <text evidence="13">The sequence shown here is derived from an EMBL/GenBank/DDBJ whole genome shotgun (WGS) entry which is preliminary data.</text>
</comment>
<dbReference type="Proteomes" id="UP000619838">
    <property type="component" value="Unassembled WGS sequence"/>
</dbReference>
<name>A0ABR9XTK4_9CHLB</name>
<protein>
    <recommendedName>
        <fullName evidence="2">CRISPR system single-strand-specific deoxyribonuclease Cas10/Csm1 (subtype III-A)</fullName>
    </recommendedName>
    <alternativeName>
        <fullName evidence="11">Cyclic oligoadenylate synthase</fullName>
    </alternativeName>
</protein>
<accession>A0ABR9XTK4</accession>
<dbReference type="InterPro" id="IPR054767">
    <property type="entry name" value="Cas10-Cmr2_palm2"/>
</dbReference>
<evidence type="ECO:0000313" key="14">
    <source>
        <dbReference type="Proteomes" id="UP000619838"/>
    </source>
</evidence>
<evidence type="ECO:0000256" key="2">
    <source>
        <dbReference type="ARBA" id="ARBA00014333"/>
    </source>
</evidence>
<keyword evidence="8" id="KW-0269">Exonuclease</keyword>
<keyword evidence="14" id="KW-1185">Reference proteome</keyword>
<keyword evidence="4" id="KW-0540">Nuclease</keyword>
<dbReference type="PROSITE" id="PS50887">
    <property type="entry name" value="GGDEF"/>
    <property type="match status" value="1"/>
</dbReference>